<dbReference type="InterPro" id="IPR005615">
    <property type="entry name" value="Glutathione_synthase"/>
</dbReference>
<dbReference type="InterPro" id="IPR014049">
    <property type="entry name" value="Glutathione_synthase_N_euk"/>
</dbReference>
<dbReference type="Gene3D" id="3.30.1490.50">
    <property type="match status" value="1"/>
</dbReference>
<dbReference type="GO" id="GO:0004363">
    <property type="term" value="F:glutathione synthase activity"/>
    <property type="evidence" value="ECO:0007669"/>
    <property type="project" value="UniProtKB-UniRule"/>
</dbReference>
<evidence type="ECO:0000256" key="1">
    <source>
        <dbReference type="ARBA" id="ARBA00004965"/>
    </source>
</evidence>
<evidence type="ECO:0000256" key="10">
    <source>
        <dbReference type="PIRSR" id="PIRSR001558-1"/>
    </source>
</evidence>
<keyword evidence="3 9" id="KW-0436">Ligase</keyword>
<comment type="similarity">
    <text evidence="2 9">Belongs to the eukaryotic GSH synthase family.</text>
</comment>
<proteinExistence type="inferred from homology"/>
<dbReference type="EMBL" id="ML992673">
    <property type="protein sequence ID" value="KAF2212483.1"/>
    <property type="molecule type" value="Genomic_DNA"/>
</dbReference>
<evidence type="ECO:0000256" key="4">
    <source>
        <dbReference type="ARBA" id="ARBA00022684"/>
    </source>
</evidence>
<dbReference type="EC" id="6.3.2.3" evidence="9"/>
<evidence type="ECO:0000256" key="5">
    <source>
        <dbReference type="ARBA" id="ARBA00022723"/>
    </source>
</evidence>
<dbReference type="Gene3D" id="3.30.470.20">
    <property type="entry name" value="ATP-grasp fold, B domain"/>
    <property type="match status" value="1"/>
</dbReference>
<dbReference type="PIRSF" id="PIRSF001558">
    <property type="entry name" value="GSHase"/>
    <property type="match status" value="1"/>
</dbReference>
<dbReference type="SUPFAM" id="SSF52440">
    <property type="entry name" value="PreATP-grasp domain"/>
    <property type="match status" value="1"/>
</dbReference>
<evidence type="ECO:0000256" key="9">
    <source>
        <dbReference type="PIRNR" id="PIRNR001558"/>
    </source>
</evidence>
<organism evidence="12 13">
    <name type="scientific">Cercospora zeae-maydis SCOH1-5</name>
    <dbReference type="NCBI Taxonomy" id="717836"/>
    <lineage>
        <taxon>Eukaryota</taxon>
        <taxon>Fungi</taxon>
        <taxon>Dikarya</taxon>
        <taxon>Ascomycota</taxon>
        <taxon>Pezizomycotina</taxon>
        <taxon>Dothideomycetes</taxon>
        <taxon>Dothideomycetidae</taxon>
        <taxon>Mycosphaerellales</taxon>
        <taxon>Mycosphaerellaceae</taxon>
        <taxon>Cercospora</taxon>
    </lineage>
</organism>
<keyword evidence="7 9" id="KW-0067">ATP-binding</keyword>
<keyword evidence="5 9" id="KW-0479">Metal-binding</keyword>
<evidence type="ECO:0000313" key="12">
    <source>
        <dbReference type="EMBL" id="KAF2212483.1"/>
    </source>
</evidence>
<dbReference type="Gene3D" id="1.10.1080.10">
    <property type="entry name" value="Glutathione Synthetase, Chain A, domain 3"/>
    <property type="match status" value="1"/>
</dbReference>
<feature type="binding site" evidence="10">
    <location>
        <position position="396"/>
    </location>
    <ligand>
        <name>ATP</name>
        <dbReference type="ChEBI" id="CHEBI:30616"/>
    </ligand>
</feature>
<comment type="cofactor">
    <cofactor evidence="9">
        <name>Mg(2+)</name>
        <dbReference type="ChEBI" id="CHEBI:18420"/>
    </cofactor>
    <text evidence="9">Binds 1 Mg(2+) ion per subunit.</text>
</comment>
<comment type="pathway">
    <text evidence="1 9">Sulfur metabolism; glutathione biosynthesis; glutathione from L-cysteine and L-glutamate: step 2/2.</text>
</comment>
<dbReference type="Pfam" id="PF03917">
    <property type="entry name" value="GSH_synth_ATP"/>
    <property type="match status" value="1"/>
</dbReference>
<dbReference type="GO" id="GO:0005524">
    <property type="term" value="F:ATP binding"/>
    <property type="evidence" value="ECO:0007669"/>
    <property type="project" value="UniProtKB-UniRule"/>
</dbReference>
<evidence type="ECO:0000259" key="11">
    <source>
        <dbReference type="Pfam" id="PF03199"/>
    </source>
</evidence>
<keyword evidence="13" id="KW-1185">Reference proteome</keyword>
<dbReference type="GO" id="GO:0043295">
    <property type="term" value="F:glutathione binding"/>
    <property type="evidence" value="ECO:0007669"/>
    <property type="project" value="UniProtKB-UniRule"/>
</dbReference>
<dbReference type="UniPathway" id="UPA00142">
    <property type="reaction ID" value="UER00210"/>
</dbReference>
<feature type="domain" description="Glutathione synthase substrate-binding" evidence="11">
    <location>
        <begin position="204"/>
        <end position="312"/>
    </location>
</feature>
<keyword evidence="4 9" id="KW-0317">Glutathione biosynthesis</keyword>
<evidence type="ECO:0000256" key="6">
    <source>
        <dbReference type="ARBA" id="ARBA00022741"/>
    </source>
</evidence>
<keyword evidence="6 9" id="KW-0547">Nucleotide-binding</keyword>
<sequence length="502" mass="56693">MQLTEEEIAHRIREIQDYRLTHGMLLKDFHVNPHHPNAILPSTTKPLAVSILPTPFPKHLFQQAQTLQPLFNELYLRVAHDHEWLRDVFVPLIEHDPLVASLWKIYEQVRNAHSQQDVVCGIFRSDYMIDAHDSTIKQVEMNVFSASGFSHAHNVANMHQHVHRTCRGSADLPKNDNVSGIADMLKSISHTASTRSAQNSHVNTCILMIVQPVNFNIADERPIEHALWSRDIPCYRCEWQEIAARTQILSDDGSNTLLFHPTPSKQPLEVSVVYYRAGYEAREYVRNPSGMESRLRLELSRAIKCPDIATHLTTCKTVQQALTREGAVERFLSHPSSAPSANEINQLKNTFMEMISLQPPSAAADYARTRDILNDPAKVAQYILKANGDGGGHNVYGAAIPANLKSWKEEEWKKFVLMKRIESPKEIKGVLLFGSDREFRGEVVSELGVAGTCIWRRPTENEGEVDILWNRAAGWTLKTKPKDVEGMMVVKGVGAMDCPSLY</sequence>
<feature type="binding site" evidence="10">
    <location>
        <begin position="418"/>
        <end position="421"/>
    </location>
    <ligand>
        <name>ATP</name>
        <dbReference type="ChEBI" id="CHEBI:30616"/>
    </ligand>
</feature>
<evidence type="ECO:0000313" key="13">
    <source>
        <dbReference type="Proteomes" id="UP000799539"/>
    </source>
</evidence>
<dbReference type="InterPro" id="IPR037013">
    <property type="entry name" value="GSH-S_sub-bd_sf"/>
</dbReference>
<dbReference type="PANTHER" id="PTHR11130:SF0">
    <property type="entry name" value="GLUTATHIONE SYNTHETASE"/>
    <property type="match status" value="1"/>
</dbReference>
<accession>A0A6A6FGG7</accession>
<dbReference type="Proteomes" id="UP000799539">
    <property type="component" value="Unassembled WGS sequence"/>
</dbReference>
<evidence type="ECO:0000256" key="8">
    <source>
        <dbReference type="ARBA" id="ARBA00022842"/>
    </source>
</evidence>
<name>A0A6A6FGG7_9PEZI</name>
<dbReference type="Gene3D" id="3.40.50.1760">
    <property type="entry name" value="Glutathione synthase, substrate-binding domain superfamily, eukaryotic"/>
    <property type="match status" value="1"/>
</dbReference>
<dbReference type="GO" id="GO:0000287">
    <property type="term" value="F:magnesium ion binding"/>
    <property type="evidence" value="ECO:0007669"/>
    <property type="project" value="UniProtKB-UniRule"/>
</dbReference>
<dbReference type="OrthoDB" id="2020073at2759"/>
<dbReference type="InterPro" id="IPR004887">
    <property type="entry name" value="GSH_synth_subst-bd"/>
</dbReference>
<dbReference type="PANTHER" id="PTHR11130">
    <property type="entry name" value="GLUTATHIONE SYNTHETASE"/>
    <property type="match status" value="1"/>
</dbReference>
<feature type="binding site" evidence="10">
    <location>
        <position position="446"/>
    </location>
    <ligand>
        <name>ATP</name>
        <dbReference type="ChEBI" id="CHEBI:30616"/>
    </ligand>
</feature>
<dbReference type="Gene3D" id="3.30.1490.80">
    <property type="match status" value="1"/>
</dbReference>
<feature type="binding site" evidence="10">
    <location>
        <begin position="385"/>
        <end position="394"/>
    </location>
    <ligand>
        <name>ATP</name>
        <dbReference type="ChEBI" id="CHEBI:30616"/>
    </ligand>
</feature>
<feature type="binding site" evidence="10">
    <location>
        <position position="316"/>
    </location>
    <ligand>
        <name>ATP</name>
        <dbReference type="ChEBI" id="CHEBI:30616"/>
    </ligand>
</feature>
<dbReference type="Pfam" id="PF03199">
    <property type="entry name" value="GSH_synthase"/>
    <property type="match status" value="1"/>
</dbReference>
<dbReference type="InterPro" id="IPR016185">
    <property type="entry name" value="PreATP-grasp_dom_sf"/>
</dbReference>
<dbReference type="SUPFAM" id="SSF56059">
    <property type="entry name" value="Glutathione synthetase ATP-binding domain-like"/>
    <property type="match status" value="1"/>
</dbReference>
<dbReference type="GO" id="GO:0005829">
    <property type="term" value="C:cytosol"/>
    <property type="evidence" value="ECO:0007669"/>
    <property type="project" value="TreeGrafter"/>
</dbReference>
<reference evidence="12" key="1">
    <citation type="journal article" date="2020" name="Stud. Mycol.">
        <title>101 Dothideomycetes genomes: a test case for predicting lifestyles and emergence of pathogens.</title>
        <authorList>
            <person name="Haridas S."/>
            <person name="Albert R."/>
            <person name="Binder M."/>
            <person name="Bloem J."/>
            <person name="Labutti K."/>
            <person name="Salamov A."/>
            <person name="Andreopoulos B."/>
            <person name="Baker S."/>
            <person name="Barry K."/>
            <person name="Bills G."/>
            <person name="Bluhm B."/>
            <person name="Cannon C."/>
            <person name="Castanera R."/>
            <person name="Culley D."/>
            <person name="Daum C."/>
            <person name="Ezra D."/>
            <person name="Gonzalez J."/>
            <person name="Henrissat B."/>
            <person name="Kuo A."/>
            <person name="Liang C."/>
            <person name="Lipzen A."/>
            <person name="Lutzoni F."/>
            <person name="Magnuson J."/>
            <person name="Mondo S."/>
            <person name="Nolan M."/>
            <person name="Ohm R."/>
            <person name="Pangilinan J."/>
            <person name="Park H.-J."/>
            <person name="Ramirez L."/>
            <person name="Alfaro M."/>
            <person name="Sun H."/>
            <person name="Tritt A."/>
            <person name="Yoshinaga Y."/>
            <person name="Zwiers L.-H."/>
            <person name="Turgeon B."/>
            <person name="Goodwin S."/>
            <person name="Spatafora J."/>
            <person name="Crous P."/>
            <person name="Grigoriev I."/>
        </authorList>
    </citation>
    <scope>NUCLEOTIDE SEQUENCE</scope>
    <source>
        <strain evidence="12">SCOH1-5</strain>
    </source>
</reference>
<dbReference type="AlphaFoldDB" id="A0A6A6FGG7"/>
<feature type="binding site" evidence="10">
    <location>
        <position position="480"/>
    </location>
    <ligand>
        <name>ATP</name>
        <dbReference type="ChEBI" id="CHEBI:30616"/>
    </ligand>
</feature>
<evidence type="ECO:0000256" key="3">
    <source>
        <dbReference type="ARBA" id="ARBA00022598"/>
    </source>
</evidence>
<evidence type="ECO:0000256" key="7">
    <source>
        <dbReference type="ARBA" id="ARBA00022840"/>
    </source>
</evidence>
<protein>
    <recommendedName>
        <fullName evidence="9">Glutathione synthetase</fullName>
        <shortName evidence="9">GSH-S</shortName>
        <ecNumber evidence="9">6.3.2.3</ecNumber>
    </recommendedName>
</protein>
<evidence type="ECO:0000256" key="2">
    <source>
        <dbReference type="ARBA" id="ARBA00010385"/>
    </source>
</evidence>
<gene>
    <name evidence="12" type="ORF">CERZMDRAFT_41576</name>
</gene>
<keyword evidence="8 9" id="KW-0460">Magnesium</keyword>
<dbReference type="InterPro" id="IPR014042">
    <property type="entry name" value="Glutathione_synthase_a-hlx"/>
</dbReference>
<dbReference type="InterPro" id="IPR014709">
    <property type="entry name" value="Glutathione_synthase_C_euk"/>
</dbReference>
<comment type="catalytic activity">
    <reaction evidence="9">
        <text>gamma-L-glutamyl-L-cysteine + glycine + ATP = glutathione + ADP + phosphate + H(+)</text>
        <dbReference type="Rhea" id="RHEA:13557"/>
        <dbReference type="ChEBI" id="CHEBI:15378"/>
        <dbReference type="ChEBI" id="CHEBI:30616"/>
        <dbReference type="ChEBI" id="CHEBI:43474"/>
        <dbReference type="ChEBI" id="CHEBI:57305"/>
        <dbReference type="ChEBI" id="CHEBI:57925"/>
        <dbReference type="ChEBI" id="CHEBI:58173"/>
        <dbReference type="ChEBI" id="CHEBI:456216"/>
        <dbReference type="EC" id="6.3.2.3"/>
    </reaction>
</comment>